<protein>
    <submittedName>
        <fullName evidence="1">Uncharacterized protein</fullName>
    </submittedName>
</protein>
<reference evidence="1 2" key="1">
    <citation type="submission" date="2022-07" db="EMBL/GenBank/DDBJ databases">
        <authorList>
            <person name="Li W.-J."/>
            <person name="Deng Q.-Q."/>
        </authorList>
    </citation>
    <scope>NUCLEOTIDE SEQUENCE [LARGE SCALE GENOMIC DNA]</scope>
    <source>
        <strain evidence="1 2">SYSU M60028</strain>
    </source>
</reference>
<organism evidence="1 2">
    <name type="scientific">Alsobacter ponti</name>
    <dbReference type="NCBI Taxonomy" id="2962936"/>
    <lineage>
        <taxon>Bacteria</taxon>
        <taxon>Pseudomonadati</taxon>
        <taxon>Pseudomonadota</taxon>
        <taxon>Alphaproteobacteria</taxon>
        <taxon>Hyphomicrobiales</taxon>
        <taxon>Alsobacteraceae</taxon>
        <taxon>Alsobacter</taxon>
    </lineage>
</organism>
<dbReference type="RefSeq" id="WP_254746631.1">
    <property type="nucleotide sequence ID" value="NZ_JANCLU010000037.1"/>
</dbReference>
<keyword evidence="2" id="KW-1185">Reference proteome</keyword>
<name>A0ABT1LI50_9HYPH</name>
<gene>
    <name evidence="1" type="ORF">NK718_21520</name>
</gene>
<evidence type="ECO:0000313" key="2">
    <source>
        <dbReference type="Proteomes" id="UP001205890"/>
    </source>
</evidence>
<sequence length="76" mass="8213">MTDVAYDDVDDTLGLADWRHLIGHLEAARAAAIGEGIAPIVTTEAALLWALRRAFDADPEGFATTLIRAVRDVVHD</sequence>
<evidence type="ECO:0000313" key="1">
    <source>
        <dbReference type="EMBL" id="MCP8941109.1"/>
    </source>
</evidence>
<proteinExistence type="predicted"/>
<comment type="caution">
    <text evidence="1">The sequence shown here is derived from an EMBL/GenBank/DDBJ whole genome shotgun (WGS) entry which is preliminary data.</text>
</comment>
<dbReference type="Proteomes" id="UP001205890">
    <property type="component" value="Unassembled WGS sequence"/>
</dbReference>
<dbReference type="EMBL" id="JANCLU010000037">
    <property type="protein sequence ID" value="MCP8941109.1"/>
    <property type="molecule type" value="Genomic_DNA"/>
</dbReference>
<accession>A0ABT1LI50</accession>